<feature type="transmembrane region" description="Helical" evidence="1">
    <location>
        <begin position="37"/>
        <end position="54"/>
    </location>
</feature>
<keyword evidence="1" id="KW-1133">Transmembrane helix</keyword>
<evidence type="ECO:0000259" key="2">
    <source>
        <dbReference type="SMART" id="SM00460"/>
    </source>
</evidence>
<dbReference type="InterPro" id="IPR038765">
    <property type="entry name" value="Papain-like_cys_pep_sf"/>
</dbReference>
<organism evidence="3 4">
    <name type="scientific">Butyrivibrio hungatei</name>
    <dbReference type="NCBI Taxonomy" id="185008"/>
    <lineage>
        <taxon>Bacteria</taxon>
        <taxon>Bacillati</taxon>
        <taxon>Bacillota</taxon>
        <taxon>Clostridia</taxon>
        <taxon>Lachnospirales</taxon>
        <taxon>Lachnospiraceae</taxon>
        <taxon>Butyrivibrio</taxon>
    </lineage>
</organism>
<dbReference type="PANTHER" id="PTHR42736:SF1">
    <property type="entry name" value="PROTEIN-GLUTAMINE GAMMA-GLUTAMYLTRANSFERASE"/>
    <property type="match status" value="1"/>
</dbReference>
<feature type="transmembrane region" description="Helical" evidence="1">
    <location>
        <begin position="60"/>
        <end position="80"/>
    </location>
</feature>
<dbReference type="InterPro" id="IPR002931">
    <property type="entry name" value="Transglutaminase-like"/>
</dbReference>
<feature type="transmembrane region" description="Helical" evidence="1">
    <location>
        <begin position="12"/>
        <end position="30"/>
    </location>
</feature>
<dbReference type="AlphaFoldDB" id="A0A1G5GQJ7"/>
<evidence type="ECO:0000256" key="1">
    <source>
        <dbReference type="SAM" id="Phobius"/>
    </source>
</evidence>
<dbReference type="Gene3D" id="3.10.620.30">
    <property type="match status" value="1"/>
</dbReference>
<feature type="domain" description="Transglutaminase-like" evidence="2">
    <location>
        <begin position="467"/>
        <end position="538"/>
    </location>
</feature>
<dbReference type="Proteomes" id="UP000183047">
    <property type="component" value="Unassembled WGS sequence"/>
</dbReference>
<keyword evidence="4" id="KW-1185">Reference proteome</keyword>
<dbReference type="EMBL" id="FMUR01000023">
    <property type="protein sequence ID" value="SCY53754.1"/>
    <property type="molecule type" value="Genomic_DNA"/>
</dbReference>
<proteinExistence type="predicted"/>
<dbReference type="SUPFAM" id="SSF54001">
    <property type="entry name" value="Cysteine proteinases"/>
    <property type="match status" value="1"/>
</dbReference>
<dbReference type="SMART" id="SM00460">
    <property type="entry name" value="TGc"/>
    <property type="match status" value="1"/>
</dbReference>
<keyword evidence="1" id="KW-0812">Transmembrane</keyword>
<gene>
    <name evidence="3" type="ORF">SAMN02910451_03002</name>
</gene>
<dbReference type="Pfam" id="PF01841">
    <property type="entry name" value="Transglut_core"/>
    <property type="match status" value="1"/>
</dbReference>
<evidence type="ECO:0000313" key="4">
    <source>
        <dbReference type="Proteomes" id="UP000183047"/>
    </source>
</evidence>
<keyword evidence="1" id="KW-0472">Membrane</keyword>
<evidence type="ECO:0000313" key="3">
    <source>
        <dbReference type="EMBL" id="SCY53754.1"/>
    </source>
</evidence>
<sequence length="709" mass="80493">MGDGFAAGDNYFSFWTTLFFMLFTALYYIFRLFVSGIAAAVFSTVPALFLFFLLKDLSALPVLLPAMILGVVLRLAIHFISNREKKLLYAALILDIIALALFIGRSSFTGDNPAEKVMCICLVALTLSAVQTFFYERNRFPFPIYYFLIIAIITLIVPMKKEPIDWTKAVDLGHRFVYRIESIASDISYRFSFAFGDSYTAGYSSFTSTGKKITEGERTQLIIESIDAPYYTYLDEETGKNTKLRKTLYLAGGIGTDKAQFAEFIAFLYANGTDRERALTFTEVLNIDLEYAYIDTKDVIVPSRALLVTEGEKKVREGVSEKAHRKGYRISVKYLDIDYASPELTSMLKDAPTELPKLTYDEVCDYVSGLWGIQFTEMMSRDEYEEALAEIGNGAKSEYLDVTGVTPELKELADKVTSGAESDYDKCRFLEEYLRQYPYSKDAVGGYNSESNMSTAEGMADIAERFLFDTKKGYCVHYTSSMIMLLRLLGIPARAASGFRYAFPFDRKDKYEVSSGCAHVWPEAYIENVGWIPFEPTAAYYALSNTSWHRSSNDADNKWTSEYHSGINPYDSSKASVKVDEDEEEEKVSVLLAVKVFLPTVVFTVAVIIMLVLGIYLIKVLRYRYGTPRQKLFYDVEQIKRILIKRSGGKLTDRGLLSDFKEAAPEDIREELGKVFDVFYRVVYRNGDSTEPTAEENELAFEMRKKLMR</sequence>
<accession>A0A1G5GQJ7</accession>
<dbReference type="PANTHER" id="PTHR42736">
    <property type="entry name" value="PROTEIN-GLUTAMINE GAMMA-GLUTAMYLTRANSFERASE"/>
    <property type="match status" value="1"/>
</dbReference>
<dbReference type="InterPro" id="IPR052901">
    <property type="entry name" value="Bact_TGase-like"/>
</dbReference>
<name>A0A1G5GQJ7_9FIRM</name>
<feature type="transmembrane region" description="Helical" evidence="1">
    <location>
        <begin position="87"/>
        <end position="108"/>
    </location>
</feature>
<feature type="transmembrane region" description="Helical" evidence="1">
    <location>
        <begin position="596"/>
        <end position="618"/>
    </location>
</feature>
<feature type="transmembrane region" description="Helical" evidence="1">
    <location>
        <begin position="114"/>
        <end position="135"/>
    </location>
</feature>
<protein>
    <submittedName>
        <fullName evidence="3">Transglutaminase-like superfamily protein</fullName>
    </submittedName>
</protein>
<feature type="transmembrane region" description="Helical" evidence="1">
    <location>
        <begin position="142"/>
        <end position="159"/>
    </location>
</feature>
<reference evidence="4" key="1">
    <citation type="submission" date="2016-10" db="EMBL/GenBank/DDBJ databases">
        <authorList>
            <person name="Varghese N."/>
            <person name="Submissions S."/>
        </authorList>
    </citation>
    <scope>NUCLEOTIDE SEQUENCE [LARGE SCALE GENOMIC DNA]</scope>
    <source>
        <strain evidence="4">XBD2006</strain>
    </source>
</reference>